<dbReference type="OrthoDB" id="9982604at2759"/>
<protein>
    <recommendedName>
        <fullName evidence="5">Arrestin C-terminal-like domain-containing protein</fullName>
    </recommendedName>
</protein>
<dbReference type="AlphaFoldDB" id="A0A814VRY0"/>
<dbReference type="EMBL" id="CAJNOJ010000143">
    <property type="protein sequence ID" value="CAF1192026.1"/>
    <property type="molecule type" value="Genomic_DNA"/>
</dbReference>
<reference evidence="1" key="1">
    <citation type="submission" date="2021-02" db="EMBL/GenBank/DDBJ databases">
        <authorList>
            <person name="Nowell W R."/>
        </authorList>
    </citation>
    <scope>NUCLEOTIDE SEQUENCE</scope>
</reference>
<proteinExistence type="predicted"/>
<evidence type="ECO:0008006" key="5">
    <source>
        <dbReference type="Google" id="ProtNLM"/>
    </source>
</evidence>
<sequence>MGNIAPSVLSSFKVKLTRETPYDFYLSGDRVHGIIDIVTNDKTNDLNFRYGPLYVELIGELKDVKTNIYQQRNLNNVQIFFRKRAQVIKIPADNSPTEVSQCPTYRWVFDGLLDSSLPSSLPHCDGDDSYICYYARVYLYRSNLSRKVPFTVFTPTPMLLACQQLLQNYSIEGNVQYEGVKLHGVLSNNGLIVPGHCHMLEIEISNPMKTTIKSIRAILKQYRTVTDEESDFTIFSTILTGFRSKGFNNEYHHNIYELSIPLEKCQVMAPTSSYKNVRYELHVQCHIHGLFNSHFTLTLPTICTTDHQRTLKIMDELKSLPEILEHLSIDEEENSPPSYEDFIISEVLPKYDDVN</sequence>
<evidence type="ECO:0000313" key="4">
    <source>
        <dbReference type="Proteomes" id="UP000663852"/>
    </source>
</evidence>
<organism evidence="1 4">
    <name type="scientific">Adineta ricciae</name>
    <name type="common">Rotifer</name>
    <dbReference type="NCBI Taxonomy" id="249248"/>
    <lineage>
        <taxon>Eukaryota</taxon>
        <taxon>Metazoa</taxon>
        <taxon>Spiralia</taxon>
        <taxon>Gnathifera</taxon>
        <taxon>Rotifera</taxon>
        <taxon>Eurotatoria</taxon>
        <taxon>Bdelloidea</taxon>
        <taxon>Adinetida</taxon>
        <taxon>Adinetidae</taxon>
        <taxon>Adineta</taxon>
    </lineage>
</organism>
<comment type="caution">
    <text evidence="1">The sequence shown here is derived from an EMBL/GenBank/DDBJ whole genome shotgun (WGS) entry which is preliminary data.</text>
</comment>
<dbReference type="InterPro" id="IPR014752">
    <property type="entry name" value="Arrestin-like_C"/>
</dbReference>
<dbReference type="Gene3D" id="2.60.40.640">
    <property type="match status" value="1"/>
</dbReference>
<evidence type="ECO:0000313" key="3">
    <source>
        <dbReference type="Proteomes" id="UP000663828"/>
    </source>
</evidence>
<gene>
    <name evidence="1" type="ORF">EDS130_LOCUS24865</name>
    <name evidence="2" type="ORF">XAT740_LOCUS31539</name>
</gene>
<dbReference type="Proteomes" id="UP000663852">
    <property type="component" value="Unassembled WGS sequence"/>
</dbReference>
<evidence type="ECO:0000313" key="2">
    <source>
        <dbReference type="EMBL" id="CAF1352103.1"/>
    </source>
</evidence>
<dbReference type="EMBL" id="CAJNOR010002880">
    <property type="protein sequence ID" value="CAF1352103.1"/>
    <property type="molecule type" value="Genomic_DNA"/>
</dbReference>
<accession>A0A814VRY0</accession>
<dbReference type="Proteomes" id="UP000663828">
    <property type="component" value="Unassembled WGS sequence"/>
</dbReference>
<evidence type="ECO:0000313" key="1">
    <source>
        <dbReference type="EMBL" id="CAF1192026.1"/>
    </source>
</evidence>
<keyword evidence="3" id="KW-1185">Reference proteome</keyword>
<name>A0A814VRY0_ADIRI</name>